<dbReference type="GO" id="GO:0046961">
    <property type="term" value="F:proton-transporting ATPase activity, rotational mechanism"/>
    <property type="evidence" value="ECO:0007669"/>
    <property type="project" value="InterPro"/>
</dbReference>
<accession>A0A1D2VIR1</accession>
<reference evidence="8" key="1">
    <citation type="submission" date="2016-05" db="EMBL/GenBank/DDBJ databases">
        <title>Comparative genomics of biotechnologically important yeasts.</title>
        <authorList>
            <consortium name="DOE Joint Genome Institute"/>
            <person name="Riley R."/>
            <person name="Haridas S."/>
            <person name="Wolfe K.H."/>
            <person name="Lopes M.R."/>
            <person name="Hittinger C.T."/>
            <person name="Goker M."/>
            <person name="Salamov A."/>
            <person name="Wisecaver J."/>
            <person name="Long T.M."/>
            <person name="Aerts A.L."/>
            <person name="Barry K."/>
            <person name="Choi C."/>
            <person name="Clum A."/>
            <person name="Coughlan A.Y."/>
            <person name="Deshpande S."/>
            <person name="Douglass A.P."/>
            <person name="Hanson S.J."/>
            <person name="Klenk H.-P."/>
            <person name="Labutti K."/>
            <person name="Lapidus A."/>
            <person name="Lindquist E."/>
            <person name="Lipzen A."/>
            <person name="Meier-Kolthoff J.P."/>
            <person name="Ohm R.A."/>
            <person name="Otillar R.P."/>
            <person name="Pangilinan J."/>
            <person name="Peng Y."/>
            <person name="Rokas A."/>
            <person name="Rosa C.A."/>
            <person name="Scheuner C."/>
            <person name="Sibirny A.A."/>
            <person name="Slot J.C."/>
            <person name="Stielow J.B."/>
            <person name="Sun H."/>
            <person name="Kurtzman C.P."/>
            <person name="Blackwell M."/>
            <person name="Grigoriev I.V."/>
            <person name="Jeffries T.W."/>
        </authorList>
    </citation>
    <scope>NUCLEOTIDE SEQUENCE [LARGE SCALE GENOMIC DNA]</scope>
    <source>
        <strain evidence="8">DSM 1968</strain>
    </source>
</reference>
<name>A0A1D2VIR1_9ASCO</name>
<keyword evidence="4" id="KW-0406">Ion transport</keyword>
<dbReference type="SUPFAM" id="SSF48371">
    <property type="entry name" value="ARM repeat"/>
    <property type="match status" value="1"/>
</dbReference>
<dbReference type="STRING" id="1344418.A0A1D2VIR1"/>
<dbReference type="Pfam" id="PF03224">
    <property type="entry name" value="V-ATPase_H_N"/>
    <property type="match status" value="1"/>
</dbReference>
<dbReference type="Gene3D" id="1.25.10.10">
    <property type="entry name" value="Leucine-rich Repeat Variant"/>
    <property type="match status" value="1"/>
</dbReference>
<dbReference type="InterPro" id="IPR016024">
    <property type="entry name" value="ARM-type_fold"/>
</dbReference>
<dbReference type="PANTHER" id="PTHR10698:SF0">
    <property type="entry name" value="V-TYPE PROTON ATPASE SUBUNIT H"/>
    <property type="match status" value="1"/>
</dbReference>
<feature type="region of interest" description="Disordered" evidence="5">
    <location>
        <begin position="242"/>
        <end position="290"/>
    </location>
</feature>
<organism evidence="7 8">
    <name type="scientific">Ascoidea rubescens DSM 1968</name>
    <dbReference type="NCBI Taxonomy" id="1344418"/>
    <lineage>
        <taxon>Eukaryota</taxon>
        <taxon>Fungi</taxon>
        <taxon>Dikarya</taxon>
        <taxon>Ascomycota</taxon>
        <taxon>Saccharomycotina</taxon>
        <taxon>Saccharomycetes</taxon>
        <taxon>Ascoideaceae</taxon>
        <taxon>Ascoidea</taxon>
    </lineage>
</organism>
<dbReference type="PANTHER" id="PTHR10698">
    <property type="entry name" value="V-TYPE PROTON ATPASE SUBUNIT H"/>
    <property type="match status" value="1"/>
</dbReference>
<dbReference type="InterPro" id="IPR011989">
    <property type="entry name" value="ARM-like"/>
</dbReference>
<keyword evidence="8" id="KW-1185">Reference proteome</keyword>
<dbReference type="AlphaFoldDB" id="A0A1D2VIR1"/>
<dbReference type="EMBL" id="KV454479">
    <property type="protein sequence ID" value="ODV61526.1"/>
    <property type="molecule type" value="Genomic_DNA"/>
</dbReference>
<dbReference type="OrthoDB" id="10263554at2759"/>
<evidence type="ECO:0000256" key="5">
    <source>
        <dbReference type="SAM" id="MobiDB-lite"/>
    </source>
</evidence>
<evidence type="ECO:0000256" key="4">
    <source>
        <dbReference type="ARBA" id="ARBA00023065"/>
    </source>
</evidence>
<gene>
    <name evidence="7" type="ORF">ASCRUDRAFT_75524</name>
</gene>
<evidence type="ECO:0000259" key="6">
    <source>
        <dbReference type="Pfam" id="PF11698"/>
    </source>
</evidence>
<protein>
    <submittedName>
        <fullName evidence="7">ARM repeat-containing protein</fullName>
    </submittedName>
</protein>
<evidence type="ECO:0000256" key="3">
    <source>
        <dbReference type="ARBA" id="ARBA00022781"/>
    </source>
</evidence>
<dbReference type="Proteomes" id="UP000095038">
    <property type="component" value="Unassembled WGS sequence"/>
</dbReference>
<dbReference type="Pfam" id="PF11698">
    <property type="entry name" value="V-ATPase_H_C"/>
    <property type="match status" value="1"/>
</dbReference>
<dbReference type="FunCoup" id="A0A1D2VIR1">
    <property type="interactions" value="425"/>
</dbReference>
<proteinExistence type="inferred from homology"/>
<evidence type="ECO:0000256" key="2">
    <source>
        <dbReference type="ARBA" id="ARBA00022448"/>
    </source>
</evidence>
<dbReference type="Gene3D" id="1.25.40.150">
    <property type="entry name" value="V-type ATPase, subunit H, C-terminal domain"/>
    <property type="match status" value="1"/>
</dbReference>
<dbReference type="GO" id="GO:0000329">
    <property type="term" value="C:fungal-type vacuole membrane"/>
    <property type="evidence" value="ECO:0007669"/>
    <property type="project" value="TreeGrafter"/>
</dbReference>
<dbReference type="InterPro" id="IPR004908">
    <property type="entry name" value="ATPase_V1-cplx_hsu"/>
</dbReference>
<keyword evidence="3" id="KW-0375">Hydrogen ion transport</keyword>
<feature type="domain" description="ATPase V1 complex subunit H C-terminal" evidence="6">
    <location>
        <begin position="428"/>
        <end position="559"/>
    </location>
</feature>
<comment type="similarity">
    <text evidence="1">Belongs to the V-ATPase H subunit family.</text>
</comment>
<dbReference type="InterPro" id="IPR011987">
    <property type="entry name" value="ATPase_V1-cplx_hsu_C"/>
</dbReference>
<evidence type="ECO:0000256" key="1">
    <source>
        <dbReference type="ARBA" id="ARBA00008613"/>
    </source>
</evidence>
<dbReference type="GeneID" id="30966735"/>
<dbReference type="InterPro" id="IPR038497">
    <property type="entry name" value="ATPase_V1-cplx_hsu_C_sf"/>
</dbReference>
<dbReference type="GO" id="GO:0000221">
    <property type="term" value="C:vacuolar proton-transporting V-type ATPase, V1 domain"/>
    <property type="evidence" value="ECO:0007669"/>
    <property type="project" value="InterPro"/>
</dbReference>
<dbReference type="RefSeq" id="XP_020047833.1">
    <property type="nucleotide sequence ID" value="XM_020193099.1"/>
</dbReference>
<dbReference type="InParanoid" id="A0A1D2VIR1"/>
<keyword evidence="2" id="KW-0813">Transport</keyword>
<sequence>MVESKLFSIENQYLDDICQSIKQRPVYWERLIRANIVSEEDATRMKILEKQSTDEKISAVLSDLDLYSTTILNLLSVSNRPDILKYLLILILELITKVPNVQFLNNLLDLNKIDNNLPFDPFLKNLKNLSTFNNDKDSIQLLSVYNLSLIFLQYSTVIGNTDNQAKEKHFSFNNDSLISLFDHLNSLVQSSNSNYRTIAVQCISELLSIKSYRSVFWSKNSHYIPSLISLLTPYSKKKLFSSSLSNPTPQSNSQSQSPNLSSSDHSNQPQSNPSSASPTPSPTPSLSASNPSVSSSSTLIFRNDLQTQYKALLSLWLLSFNPSYAVDLVLNNKNLLKTLITISNDSIKEKIVRLSISILLNFINTTNDLNNNYTNKPLIAKKKKITKILLLNDSLPIITNLNQRKWSDEELIDDLNNLLEILNNSYQNLTTFDEYIIELDSMEFNWSPPHKNKEFWINYINNFKLNDWKLFKRLMNLFNSTLSNLIIYNNDSEKLKTLNKTLAVICNDISNVINLLPESMVILNNLGSKQKIMSLMNSSDINLRYEALKTTQVLVAHSFN</sequence>
<evidence type="ECO:0000313" key="8">
    <source>
        <dbReference type="Proteomes" id="UP000095038"/>
    </source>
</evidence>
<evidence type="ECO:0000313" key="7">
    <source>
        <dbReference type="EMBL" id="ODV61526.1"/>
    </source>
</evidence>